<dbReference type="EMBL" id="VLKH01000010">
    <property type="protein sequence ID" value="TWH78152.1"/>
    <property type="molecule type" value="Genomic_DNA"/>
</dbReference>
<name>A0A562J4Q2_9FIRM</name>
<organism evidence="1 2">
    <name type="scientific">Sedimentibacter saalensis</name>
    <dbReference type="NCBI Taxonomy" id="130788"/>
    <lineage>
        <taxon>Bacteria</taxon>
        <taxon>Bacillati</taxon>
        <taxon>Bacillota</taxon>
        <taxon>Tissierellia</taxon>
        <taxon>Sedimentibacter</taxon>
    </lineage>
</organism>
<gene>
    <name evidence="1" type="ORF">LY60_02993</name>
</gene>
<reference evidence="1 2" key="1">
    <citation type="submission" date="2019-07" db="EMBL/GenBank/DDBJ databases">
        <title>Genomic Encyclopedia of Type Strains, Phase I: the one thousand microbial genomes (KMG-I) project.</title>
        <authorList>
            <person name="Kyrpides N."/>
        </authorList>
    </citation>
    <scope>NUCLEOTIDE SEQUENCE [LARGE SCALE GENOMIC DNA]</scope>
    <source>
        <strain evidence="1 2">DSM 13558</strain>
    </source>
</reference>
<keyword evidence="2" id="KW-1185">Reference proteome</keyword>
<evidence type="ECO:0000313" key="2">
    <source>
        <dbReference type="Proteomes" id="UP000315343"/>
    </source>
</evidence>
<dbReference type="RefSeq" id="WP_145085434.1">
    <property type="nucleotide sequence ID" value="NZ_VLKH01000010.1"/>
</dbReference>
<comment type="caution">
    <text evidence="1">The sequence shown here is derived from an EMBL/GenBank/DDBJ whole genome shotgun (WGS) entry which is preliminary data.</text>
</comment>
<proteinExistence type="predicted"/>
<sequence>MNIDLQRTFNEYSKTFISGEYDINTISSLLDDIKYGIPELTSEEFNLLMQVPLSVLRSDLWISDINKLNQWQGKIGDYFAGNMYCIKKEDFAIDLIKKFKDGDFDLKDIVGLAEFVMENYDSLSQKYPDHLKYVLSNVEVTINHEDVSLLKEKNFYSSGNIFAAYLNKAINI</sequence>
<dbReference type="AlphaFoldDB" id="A0A562J4Q2"/>
<accession>A0A562J4Q2</accession>
<protein>
    <submittedName>
        <fullName evidence="1">Uncharacterized protein</fullName>
    </submittedName>
</protein>
<dbReference type="Proteomes" id="UP000315343">
    <property type="component" value="Unassembled WGS sequence"/>
</dbReference>
<evidence type="ECO:0000313" key="1">
    <source>
        <dbReference type="EMBL" id="TWH78152.1"/>
    </source>
</evidence>